<protein>
    <submittedName>
        <fullName evidence="2">Uncharacterized protein</fullName>
    </submittedName>
</protein>
<keyword evidence="1" id="KW-0732">Signal</keyword>
<comment type="caution">
    <text evidence="2">The sequence shown here is derived from an EMBL/GenBank/DDBJ whole genome shotgun (WGS) entry which is preliminary data.</text>
</comment>
<evidence type="ECO:0000313" key="3">
    <source>
        <dbReference type="Proteomes" id="UP000298337"/>
    </source>
</evidence>
<evidence type="ECO:0000313" key="2">
    <source>
        <dbReference type="EMBL" id="TGE10058.1"/>
    </source>
</evidence>
<organism evidence="2 3">
    <name type="scientific">Hymenobacter fodinae</name>
    <dbReference type="NCBI Taxonomy" id="2510796"/>
    <lineage>
        <taxon>Bacteria</taxon>
        <taxon>Pseudomonadati</taxon>
        <taxon>Bacteroidota</taxon>
        <taxon>Cytophagia</taxon>
        <taxon>Cytophagales</taxon>
        <taxon>Hymenobacteraceae</taxon>
        <taxon>Hymenobacter</taxon>
    </lineage>
</organism>
<reference evidence="2 3" key="1">
    <citation type="submission" date="2019-04" db="EMBL/GenBank/DDBJ databases">
        <authorList>
            <person name="Feng G."/>
            <person name="Zhang J."/>
            <person name="Zhu H."/>
        </authorList>
    </citation>
    <scope>NUCLEOTIDE SEQUENCE [LARGE SCALE GENOMIC DNA]</scope>
    <source>
        <strain evidence="2 3">92R-1</strain>
    </source>
</reference>
<dbReference type="Proteomes" id="UP000298337">
    <property type="component" value="Unassembled WGS sequence"/>
</dbReference>
<feature type="chain" id="PRO_5021481175" evidence="1">
    <location>
        <begin position="22"/>
        <end position="273"/>
    </location>
</feature>
<keyword evidence="3" id="KW-1185">Reference proteome</keyword>
<dbReference type="AlphaFoldDB" id="A0A4Z0PCX8"/>
<proteinExistence type="predicted"/>
<feature type="signal peptide" evidence="1">
    <location>
        <begin position="1"/>
        <end position="21"/>
    </location>
</feature>
<dbReference type="RefSeq" id="WP_135431340.1">
    <property type="nucleotide sequence ID" value="NZ_SRLA01000001.1"/>
</dbReference>
<gene>
    <name evidence="2" type="ORF">EU556_04345</name>
</gene>
<dbReference type="EMBL" id="SRLA01000001">
    <property type="protein sequence ID" value="TGE10058.1"/>
    <property type="molecule type" value="Genomic_DNA"/>
</dbReference>
<sequence length="273" mass="30546">MHTRAYLLTSALFLTGLAATAQQRLDRSAVFQPELQAELTLKNNDYLFLGLSALNTNGVGTAFSGGQLRLGYEHFWSEQWSGGATLRLQRQYRQGYGDFLGQPGNVIPGVFVRHLGKIGAFNVGQRLGIEYAVSTPKGYFANQDDRALARLRLDVDRLFPLSETVALRPRVAYEAAAYLRFQRDENQLKERTIDFGALRAEVGVRLSPHVDITPWFAYQTVYAVFVPQYDAITGKQISGGRTNIVTPVIGLDARFTLFSDNTAQERRQLPTQH</sequence>
<evidence type="ECO:0000256" key="1">
    <source>
        <dbReference type="SAM" id="SignalP"/>
    </source>
</evidence>
<name>A0A4Z0PCX8_9BACT</name>
<accession>A0A4Z0PCX8</accession>
<dbReference type="OrthoDB" id="982903at2"/>